<dbReference type="KEGG" id="tsy:THSYN_09160"/>
<organism evidence="1 2">
    <name type="scientific">Candidatus Thiodictyon syntrophicum</name>
    <dbReference type="NCBI Taxonomy" id="1166950"/>
    <lineage>
        <taxon>Bacteria</taxon>
        <taxon>Pseudomonadati</taxon>
        <taxon>Pseudomonadota</taxon>
        <taxon>Gammaproteobacteria</taxon>
        <taxon>Chromatiales</taxon>
        <taxon>Chromatiaceae</taxon>
        <taxon>Thiodictyon</taxon>
    </lineage>
</organism>
<evidence type="ECO:0000313" key="1">
    <source>
        <dbReference type="EMBL" id="AUB81107.1"/>
    </source>
</evidence>
<evidence type="ECO:0000313" key="2">
    <source>
        <dbReference type="Proteomes" id="UP000232638"/>
    </source>
</evidence>
<name>A0A2K8U6D0_9GAMM</name>
<dbReference type="Proteomes" id="UP000232638">
    <property type="component" value="Chromosome"/>
</dbReference>
<accession>A0A2K8U6D0</accession>
<gene>
    <name evidence="1" type="ORF">THSYN_09160</name>
</gene>
<reference evidence="1 2" key="1">
    <citation type="submission" date="2017-03" db="EMBL/GenBank/DDBJ databases">
        <title>Complete genome sequence of Candidatus 'Thiodictyon syntrophicum' sp. nov. strain Cad16T, a photolithoautotroph purple sulfur bacterium isolated from an alpine meromictic lake.</title>
        <authorList>
            <person name="Luedin S.M."/>
            <person name="Pothier J.F."/>
            <person name="Danza F."/>
            <person name="Storelli N."/>
            <person name="Wittwer M."/>
            <person name="Tonolla M."/>
        </authorList>
    </citation>
    <scope>NUCLEOTIDE SEQUENCE [LARGE SCALE GENOMIC DNA]</scope>
    <source>
        <strain evidence="1 2">Cad16T</strain>
    </source>
</reference>
<dbReference type="EMBL" id="CP020370">
    <property type="protein sequence ID" value="AUB81107.1"/>
    <property type="molecule type" value="Genomic_DNA"/>
</dbReference>
<dbReference type="RefSeq" id="WP_100918884.1">
    <property type="nucleotide sequence ID" value="NZ_CP020370.1"/>
</dbReference>
<sequence>MSASSRASRPGIRAEVFQSGIGGLPAGPRDRLETAFNLSSNAKQETLVLTRAAAEPAFWPDGAE</sequence>
<keyword evidence="2" id="KW-1185">Reference proteome</keyword>
<proteinExistence type="predicted"/>
<dbReference type="AlphaFoldDB" id="A0A2K8U6D0"/>
<protein>
    <submittedName>
        <fullName evidence="1">Uncharacterized protein</fullName>
    </submittedName>
</protein>